<evidence type="ECO:0000256" key="6">
    <source>
        <dbReference type="ARBA" id="ARBA00023136"/>
    </source>
</evidence>
<feature type="transmembrane region" description="Helical" evidence="7">
    <location>
        <begin position="90"/>
        <end position="106"/>
    </location>
</feature>
<dbReference type="PANTHER" id="PTHR10332:SF80">
    <property type="entry name" value="EQUILIBRATIVE NUCLEOSIDE TRANSPORTER 2, ISOFORM A"/>
    <property type="match status" value="1"/>
</dbReference>
<keyword evidence="3" id="KW-0813">Transport</keyword>
<dbReference type="Proteomes" id="UP000050795">
    <property type="component" value="Unassembled WGS sequence"/>
</dbReference>
<dbReference type="GO" id="GO:0005337">
    <property type="term" value="F:nucleoside transmembrane transporter activity"/>
    <property type="evidence" value="ECO:0007669"/>
    <property type="project" value="InterPro"/>
</dbReference>
<feature type="transmembrane region" description="Helical" evidence="7">
    <location>
        <begin position="15"/>
        <end position="37"/>
    </location>
</feature>
<evidence type="ECO:0000256" key="1">
    <source>
        <dbReference type="ARBA" id="ARBA00004141"/>
    </source>
</evidence>
<evidence type="ECO:0000313" key="9">
    <source>
        <dbReference type="WBParaSite" id="TREG1_56900.1"/>
    </source>
</evidence>
<feature type="transmembrane region" description="Helical" evidence="7">
    <location>
        <begin position="146"/>
        <end position="168"/>
    </location>
</feature>
<comment type="similarity">
    <text evidence="2">Belongs to the SLC29A/ENT transporter (TC 2.A.57) family.</text>
</comment>
<dbReference type="InterPro" id="IPR002259">
    <property type="entry name" value="Eqnu_transpt"/>
</dbReference>
<keyword evidence="5 7" id="KW-1133">Transmembrane helix</keyword>
<comment type="subcellular location">
    <subcellularLocation>
        <location evidence="1">Membrane</location>
        <topology evidence="1">Multi-pass membrane protein</topology>
    </subcellularLocation>
</comment>
<keyword evidence="4 7" id="KW-0812">Transmembrane</keyword>
<keyword evidence="6 7" id="KW-0472">Membrane</keyword>
<dbReference type="WBParaSite" id="TREG1_56900.1">
    <property type="protein sequence ID" value="TREG1_56900.1"/>
    <property type="gene ID" value="TREG1_56900"/>
</dbReference>
<feature type="transmembrane region" description="Helical" evidence="7">
    <location>
        <begin position="180"/>
        <end position="207"/>
    </location>
</feature>
<evidence type="ECO:0000256" key="2">
    <source>
        <dbReference type="ARBA" id="ARBA00007965"/>
    </source>
</evidence>
<evidence type="ECO:0000256" key="7">
    <source>
        <dbReference type="SAM" id="Phobius"/>
    </source>
</evidence>
<protein>
    <recommendedName>
        <fullName evidence="10">Equilibrative nucleoside transporter 3</fullName>
    </recommendedName>
</protein>
<evidence type="ECO:0000313" key="8">
    <source>
        <dbReference type="Proteomes" id="UP000050795"/>
    </source>
</evidence>
<feature type="transmembrane region" description="Helical" evidence="7">
    <location>
        <begin position="113"/>
        <end position="134"/>
    </location>
</feature>
<evidence type="ECO:0008006" key="10">
    <source>
        <dbReference type="Google" id="ProtNLM"/>
    </source>
</evidence>
<proteinExistence type="inferred from homology"/>
<keyword evidence="8" id="KW-1185">Reference proteome</keyword>
<evidence type="ECO:0000256" key="4">
    <source>
        <dbReference type="ARBA" id="ARBA00022692"/>
    </source>
</evidence>
<organism evidence="8 9">
    <name type="scientific">Trichobilharzia regenti</name>
    <name type="common">Nasal bird schistosome</name>
    <dbReference type="NCBI Taxonomy" id="157069"/>
    <lineage>
        <taxon>Eukaryota</taxon>
        <taxon>Metazoa</taxon>
        <taxon>Spiralia</taxon>
        <taxon>Lophotrochozoa</taxon>
        <taxon>Platyhelminthes</taxon>
        <taxon>Trematoda</taxon>
        <taxon>Digenea</taxon>
        <taxon>Strigeidida</taxon>
        <taxon>Schistosomatoidea</taxon>
        <taxon>Schistosomatidae</taxon>
        <taxon>Trichobilharzia</taxon>
    </lineage>
</organism>
<dbReference type="AlphaFoldDB" id="A0AA85K1N6"/>
<feature type="transmembrane region" description="Helical" evidence="7">
    <location>
        <begin position="58"/>
        <end position="78"/>
    </location>
</feature>
<name>A0AA85K1N6_TRIRE</name>
<dbReference type="GO" id="GO:0005886">
    <property type="term" value="C:plasma membrane"/>
    <property type="evidence" value="ECO:0007669"/>
    <property type="project" value="TreeGrafter"/>
</dbReference>
<accession>A0AA85K1N6</accession>
<dbReference type="Pfam" id="PF01733">
    <property type="entry name" value="Nucleoside_tran"/>
    <property type="match status" value="1"/>
</dbReference>
<sequence length="437" mass="49478">MEIDVKRPPVDRYNLAYIFLFLHGIGLLIPWNVFINAREYYVDYKLNTTTSFNADYRINLLSYFGFAAHFPNLCFAAWNTFYQSGSGNKIHIIVLALTIILALVDTSNIPGTFCFITIMSVVIINCCVGVHQTLTFGIAAGLPMKYSNAVIVGSNACGAIISIVNIITKSLAMSRERSQKSIVVAAVIFFLSAALIILSCTVTFFWLQRLKFVRYYSRLGDRCSNHGQNESSGHSQNVIYNNNNNTNSNISKTYYNNSSMEKAVQGELLISTDLKENGNNNTTNNNSHGIMDHYSPQISKNDYDENDWDPPSTESRLVMSTTVTSAPLLTSSSVNASPVDEKLSIHKTNDISNKQIQQEDELLMTTSVKNYRYTQENSWYMFRNCFGLCCFKPPGGKERCLDYWSKYTLTMRECWIHCINICETNQSRLFYFTCLVC</sequence>
<reference evidence="9" key="2">
    <citation type="submission" date="2023-11" db="UniProtKB">
        <authorList>
            <consortium name="WormBaseParasite"/>
        </authorList>
    </citation>
    <scope>IDENTIFICATION</scope>
</reference>
<reference evidence="8" key="1">
    <citation type="submission" date="2022-06" db="EMBL/GenBank/DDBJ databases">
        <authorList>
            <person name="Berger JAMES D."/>
            <person name="Berger JAMES D."/>
        </authorList>
    </citation>
    <scope>NUCLEOTIDE SEQUENCE [LARGE SCALE GENOMIC DNA]</scope>
</reference>
<evidence type="ECO:0000256" key="3">
    <source>
        <dbReference type="ARBA" id="ARBA00022448"/>
    </source>
</evidence>
<dbReference type="PANTHER" id="PTHR10332">
    <property type="entry name" value="EQUILIBRATIVE NUCLEOSIDE TRANSPORTER"/>
    <property type="match status" value="1"/>
</dbReference>
<evidence type="ECO:0000256" key="5">
    <source>
        <dbReference type="ARBA" id="ARBA00022989"/>
    </source>
</evidence>